<dbReference type="InterPro" id="IPR001623">
    <property type="entry name" value="DnaJ_domain"/>
</dbReference>
<feature type="domain" description="J" evidence="1">
    <location>
        <begin position="3"/>
        <end position="69"/>
    </location>
</feature>
<proteinExistence type="predicted"/>
<dbReference type="PANTHER" id="PTHR45286:SF1">
    <property type="entry name" value="CHAPERONE DNAJ-DOMAIN SUPERFAMILY PROTEIN"/>
    <property type="match status" value="1"/>
</dbReference>
<dbReference type="PROSITE" id="PS50076">
    <property type="entry name" value="DNAJ_2"/>
    <property type="match status" value="1"/>
</dbReference>
<dbReference type="CDD" id="cd06257">
    <property type="entry name" value="DnaJ"/>
    <property type="match status" value="1"/>
</dbReference>
<protein>
    <submittedName>
        <fullName evidence="2">Chaperone protein DnaJ</fullName>
    </submittedName>
</protein>
<evidence type="ECO:0000259" key="1">
    <source>
        <dbReference type="PROSITE" id="PS50076"/>
    </source>
</evidence>
<keyword evidence="3" id="KW-1185">Reference proteome</keyword>
<dbReference type="InterPro" id="IPR011990">
    <property type="entry name" value="TPR-like_helical_dom_sf"/>
</dbReference>
<dbReference type="PANTHER" id="PTHR45286">
    <property type="entry name" value="CHAPERONE DNAJ-DOMAIN SUPERFAMILY PROTEIN"/>
    <property type="match status" value="1"/>
</dbReference>
<dbReference type="SUPFAM" id="SSF46565">
    <property type="entry name" value="Chaperone J-domain"/>
    <property type="match status" value="1"/>
</dbReference>
<evidence type="ECO:0000313" key="3">
    <source>
        <dbReference type="Proteomes" id="UP001174909"/>
    </source>
</evidence>
<dbReference type="InterPro" id="IPR019734">
    <property type="entry name" value="TPR_rpt"/>
</dbReference>
<reference evidence="2" key="1">
    <citation type="submission" date="2023-03" db="EMBL/GenBank/DDBJ databases">
        <authorList>
            <person name="Steffen K."/>
            <person name="Cardenas P."/>
        </authorList>
    </citation>
    <scope>NUCLEOTIDE SEQUENCE</scope>
</reference>
<dbReference type="Pfam" id="PF00226">
    <property type="entry name" value="DnaJ"/>
    <property type="match status" value="1"/>
</dbReference>
<dbReference type="SMART" id="SM00271">
    <property type="entry name" value="DnaJ"/>
    <property type="match status" value="1"/>
</dbReference>
<evidence type="ECO:0000313" key="2">
    <source>
        <dbReference type="EMBL" id="CAI8045121.1"/>
    </source>
</evidence>
<dbReference type="InterPro" id="IPR036869">
    <property type="entry name" value="J_dom_sf"/>
</dbReference>
<dbReference type="AlphaFoldDB" id="A0AA35TCU0"/>
<dbReference type="SMART" id="SM00028">
    <property type="entry name" value="TPR"/>
    <property type="match status" value="2"/>
</dbReference>
<organism evidence="2 3">
    <name type="scientific">Geodia barretti</name>
    <name type="common">Barrett's horny sponge</name>
    <dbReference type="NCBI Taxonomy" id="519541"/>
    <lineage>
        <taxon>Eukaryota</taxon>
        <taxon>Metazoa</taxon>
        <taxon>Porifera</taxon>
        <taxon>Demospongiae</taxon>
        <taxon>Heteroscleromorpha</taxon>
        <taxon>Tetractinellida</taxon>
        <taxon>Astrophorina</taxon>
        <taxon>Geodiidae</taxon>
        <taxon>Geodia</taxon>
    </lineage>
</organism>
<dbReference type="EMBL" id="CASHTH010003452">
    <property type="protein sequence ID" value="CAI8045121.1"/>
    <property type="molecule type" value="Genomic_DNA"/>
</dbReference>
<comment type="caution">
    <text evidence="2">The sequence shown here is derived from an EMBL/GenBank/DDBJ whole genome shotgun (WGS) entry which is preliminary data.</text>
</comment>
<sequence length="273" mass="31961">MSGKLNLTGADPEDSQERIKRCFRQRAKELHPDLTVLDDDQAESRMRRLLDAYRVLCDPERRSEYDRLYGRALRRRRFDYRSFLRSRADPVSLAKLVLYDLMRSRDREALATFGQLQSHVDSDLASLLDYDDFMDCAYLLAEALERDGAYDKACEYYLRVYHAEASRPYFRHFIAEVIERMRDVACFKMAGSAAPVDSVRWIEELIDLDLSDRESAFFCKRIAEIYSDEGDLAAARRYLERALRLDEGLAGVKKLKERIGLHQPVMQHRRQPT</sequence>
<gene>
    <name evidence="2" type="ORF">GBAR_LOCUS24967</name>
</gene>
<dbReference type="Pfam" id="PF13181">
    <property type="entry name" value="TPR_8"/>
    <property type="match status" value="1"/>
</dbReference>
<dbReference type="Proteomes" id="UP001174909">
    <property type="component" value="Unassembled WGS sequence"/>
</dbReference>
<dbReference type="Gene3D" id="1.10.287.110">
    <property type="entry name" value="DnaJ domain"/>
    <property type="match status" value="1"/>
</dbReference>
<dbReference type="Gene3D" id="1.25.40.10">
    <property type="entry name" value="Tetratricopeptide repeat domain"/>
    <property type="match status" value="1"/>
</dbReference>
<accession>A0AA35TCU0</accession>
<name>A0AA35TCU0_GEOBA</name>
<dbReference type="PRINTS" id="PR00625">
    <property type="entry name" value="JDOMAIN"/>
</dbReference>
<dbReference type="SUPFAM" id="SSF48452">
    <property type="entry name" value="TPR-like"/>
    <property type="match status" value="1"/>
</dbReference>